<accession>A0A0E9U8W1</accession>
<protein>
    <submittedName>
        <fullName evidence="1">Uncharacterized protein</fullName>
    </submittedName>
</protein>
<dbReference type="EMBL" id="GBXM01046321">
    <property type="protein sequence ID" value="JAH62256.1"/>
    <property type="molecule type" value="Transcribed_RNA"/>
</dbReference>
<sequence>MCCCDLKKGMSVCLISKLQAINVILYLNDRNAVRSYSHNPHSK</sequence>
<name>A0A0E9U8W1_ANGAN</name>
<reference evidence="1" key="1">
    <citation type="submission" date="2014-11" db="EMBL/GenBank/DDBJ databases">
        <authorList>
            <person name="Amaro Gonzalez C."/>
        </authorList>
    </citation>
    <scope>NUCLEOTIDE SEQUENCE</scope>
</reference>
<dbReference type="AlphaFoldDB" id="A0A0E9U8W1"/>
<evidence type="ECO:0000313" key="1">
    <source>
        <dbReference type="EMBL" id="JAH62256.1"/>
    </source>
</evidence>
<proteinExistence type="predicted"/>
<organism evidence="1">
    <name type="scientific">Anguilla anguilla</name>
    <name type="common">European freshwater eel</name>
    <name type="synonym">Muraena anguilla</name>
    <dbReference type="NCBI Taxonomy" id="7936"/>
    <lineage>
        <taxon>Eukaryota</taxon>
        <taxon>Metazoa</taxon>
        <taxon>Chordata</taxon>
        <taxon>Craniata</taxon>
        <taxon>Vertebrata</taxon>
        <taxon>Euteleostomi</taxon>
        <taxon>Actinopterygii</taxon>
        <taxon>Neopterygii</taxon>
        <taxon>Teleostei</taxon>
        <taxon>Anguilliformes</taxon>
        <taxon>Anguillidae</taxon>
        <taxon>Anguilla</taxon>
    </lineage>
</organism>
<reference evidence="1" key="2">
    <citation type="journal article" date="2015" name="Fish Shellfish Immunol.">
        <title>Early steps in the European eel (Anguilla anguilla)-Vibrio vulnificus interaction in the gills: Role of the RtxA13 toxin.</title>
        <authorList>
            <person name="Callol A."/>
            <person name="Pajuelo D."/>
            <person name="Ebbesson L."/>
            <person name="Teles M."/>
            <person name="MacKenzie S."/>
            <person name="Amaro C."/>
        </authorList>
    </citation>
    <scope>NUCLEOTIDE SEQUENCE</scope>
</reference>